<dbReference type="PANTHER" id="PTHR37953:SF1">
    <property type="entry name" value="UPF0127 PROTEIN MJ1496"/>
    <property type="match status" value="1"/>
</dbReference>
<protein>
    <submittedName>
        <fullName evidence="2">DUF192 domain-containing protein</fullName>
    </submittedName>
</protein>
<reference evidence="3" key="1">
    <citation type="journal article" date="2019" name="Int. J. Syst. Evol. Microbiol.">
        <title>The Global Catalogue of Microorganisms (GCM) 10K type strain sequencing project: providing services to taxonomists for standard genome sequencing and annotation.</title>
        <authorList>
            <consortium name="The Broad Institute Genomics Platform"/>
            <consortium name="The Broad Institute Genome Sequencing Center for Infectious Disease"/>
            <person name="Wu L."/>
            <person name="Ma J."/>
        </authorList>
    </citation>
    <scope>NUCLEOTIDE SEQUENCE [LARGE SCALE GENOMIC DNA]</scope>
    <source>
        <strain evidence="3">CGMCC-1.15741</strain>
    </source>
</reference>
<dbReference type="Proteomes" id="UP001596303">
    <property type="component" value="Unassembled WGS sequence"/>
</dbReference>
<evidence type="ECO:0000313" key="3">
    <source>
        <dbReference type="Proteomes" id="UP001596303"/>
    </source>
</evidence>
<dbReference type="Pfam" id="PF02643">
    <property type="entry name" value="DUF192"/>
    <property type="match status" value="1"/>
</dbReference>
<organism evidence="2 3">
    <name type="scientific">Ponticaulis profundi</name>
    <dbReference type="NCBI Taxonomy" id="2665222"/>
    <lineage>
        <taxon>Bacteria</taxon>
        <taxon>Pseudomonadati</taxon>
        <taxon>Pseudomonadota</taxon>
        <taxon>Alphaproteobacteria</taxon>
        <taxon>Hyphomonadales</taxon>
        <taxon>Hyphomonadaceae</taxon>
        <taxon>Ponticaulis</taxon>
    </lineage>
</organism>
<keyword evidence="3" id="KW-1185">Reference proteome</keyword>
<dbReference type="PANTHER" id="PTHR37953">
    <property type="entry name" value="UPF0127 PROTEIN MJ1496"/>
    <property type="match status" value="1"/>
</dbReference>
<sequence>MKYVLPLLLSSGLVFGAFAQDQAQSLPESELVIVTDDAETTITVELADDPDELATGLMYRDGIAADRGMLFDFGDPREANMYMRNVSFGLDMLFLDEDGEVLAIAQHVQPYSERLINPGIPVKGVLELAAGQVKAFAIEPGDMVQHPMFNSDVSEDIIDLDVVEPESDTSDIDVTDE</sequence>
<comment type="caution">
    <text evidence="2">The sequence shown here is derived from an EMBL/GenBank/DDBJ whole genome shotgun (WGS) entry which is preliminary data.</text>
</comment>
<feature type="chain" id="PRO_5047382760" evidence="1">
    <location>
        <begin position="20"/>
        <end position="177"/>
    </location>
</feature>
<evidence type="ECO:0000313" key="2">
    <source>
        <dbReference type="EMBL" id="MFC6199884.1"/>
    </source>
</evidence>
<dbReference type="InterPro" id="IPR038695">
    <property type="entry name" value="Saro_0823-like_sf"/>
</dbReference>
<evidence type="ECO:0000256" key="1">
    <source>
        <dbReference type="SAM" id="SignalP"/>
    </source>
</evidence>
<proteinExistence type="predicted"/>
<dbReference type="Gene3D" id="2.60.120.1140">
    <property type="entry name" value="Protein of unknown function DUF192"/>
    <property type="match status" value="1"/>
</dbReference>
<keyword evidence="1" id="KW-0732">Signal</keyword>
<gene>
    <name evidence="2" type="ORF">ACFQDM_17550</name>
</gene>
<dbReference type="InterPro" id="IPR003795">
    <property type="entry name" value="DUF192"/>
</dbReference>
<name>A0ABW1SEN7_9PROT</name>
<dbReference type="EMBL" id="JBHSSW010000066">
    <property type="protein sequence ID" value="MFC6199884.1"/>
    <property type="molecule type" value="Genomic_DNA"/>
</dbReference>
<dbReference type="RefSeq" id="WP_377381468.1">
    <property type="nucleotide sequence ID" value="NZ_JBHSSW010000066.1"/>
</dbReference>
<feature type="signal peptide" evidence="1">
    <location>
        <begin position="1"/>
        <end position="19"/>
    </location>
</feature>
<accession>A0ABW1SEN7</accession>